<reference evidence="2" key="2">
    <citation type="journal article" date="2023" name="IMA Fungus">
        <title>Comparative genomic study of the Penicillium genus elucidates a diverse pangenome and 15 lateral gene transfer events.</title>
        <authorList>
            <person name="Petersen C."/>
            <person name="Sorensen T."/>
            <person name="Nielsen M.R."/>
            <person name="Sondergaard T.E."/>
            <person name="Sorensen J.L."/>
            <person name="Fitzpatrick D.A."/>
            <person name="Frisvad J.C."/>
            <person name="Nielsen K.L."/>
        </authorList>
    </citation>
    <scope>NUCLEOTIDE SEQUENCE</scope>
    <source>
        <strain evidence="2">IBT 29677</strain>
    </source>
</reference>
<name>A0A9W9VPX9_9EURO</name>
<proteinExistence type="predicted"/>
<keyword evidence="1" id="KW-0732">Signal</keyword>
<dbReference type="AlphaFoldDB" id="A0A9W9VPX9"/>
<dbReference type="OrthoDB" id="4156055at2759"/>
<organism evidence="2 3">
    <name type="scientific">Penicillium cosmopolitanum</name>
    <dbReference type="NCBI Taxonomy" id="1131564"/>
    <lineage>
        <taxon>Eukaryota</taxon>
        <taxon>Fungi</taxon>
        <taxon>Dikarya</taxon>
        <taxon>Ascomycota</taxon>
        <taxon>Pezizomycotina</taxon>
        <taxon>Eurotiomycetes</taxon>
        <taxon>Eurotiomycetidae</taxon>
        <taxon>Eurotiales</taxon>
        <taxon>Aspergillaceae</taxon>
        <taxon>Penicillium</taxon>
    </lineage>
</organism>
<gene>
    <name evidence="2" type="ORF">N7509_009693</name>
</gene>
<dbReference type="Proteomes" id="UP001147747">
    <property type="component" value="Unassembled WGS sequence"/>
</dbReference>
<reference evidence="2" key="1">
    <citation type="submission" date="2022-12" db="EMBL/GenBank/DDBJ databases">
        <authorList>
            <person name="Petersen C."/>
        </authorList>
    </citation>
    <scope>NUCLEOTIDE SEQUENCE</scope>
    <source>
        <strain evidence="2">IBT 29677</strain>
    </source>
</reference>
<keyword evidence="3" id="KW-1185">Reference proteome</keyword>
<feature type="chain" id="PRO_5040827387" evidence="1">
    <location>
        <begin position="26"/>
        <end position="275"/>
    </location>
</feature>
<evidence type="ECO:0000313" key="3">
    <source>
        <dbReference type="Proteomes" id="UP001147747"/>
    </source>
</evidence>
<sequence length="275" mass="30263">MLSRLPKTLVFFILILGIQILPVSAGNCFSLPRDPNDNTPAKPASIWATCKNRPDQWACADPSIDFPTVECLAADMRTCGIVGTGPTIFYSFGATTVQVRTRFRDTLDPRGIMWNDVLDEKYGDEVLKKRFADFRLDIPTRLTVYTARFAEAMATVASGEVFFAVKNYDGEGGGKGAYQTPTTSGINVWRTYEFPTLQRNKDVTSVVSIDINNDNSRSVDWKPDGDMELLPASGASSLNVPSVPGCSVKFRRDASCVAPLICETDGEDEECEEDE</sequence>
<protein>
    <submittedName>
        <fullName evidence="2">Uncharacterized protein</fullName>
    </submittedName>
</protein>
<dbReference type="EMBL" id="JAPZBU010000009">
    <property type="protein sequence ID" value="KAJ5387152.1"/>
    <property type="molecule type" value="Genomic_DNA"/>
</dbReference>
<dbReference type="GeneID" id="81373310"/>
<evidence type="ECO:0000313" key="2">
    <source>
        <dbReference type="EMBL" id="KAJ5387152.1"/>
    </source>
</evidence>
<evidence type="ECO:0000256" key="1">
    <source>
        <dbReference type="SAM" id="SignalP"/>
    </source>
</evidence>
<accession>A0A9W9VPX9</accession>
<dbReference type="RefSeq" id="XP_056484950.1">
    <property type="nucleotide sequence ID" value="XM_056634330.1"/>
</dbReference>
<comment type="caution">
    <text evidence="2">The sequence shown here is derived from an EMBL/GenBank/DDBJ whole genome shotgun (WGS) entry which is preliminary data.</text>
</comment>
<feature type="signal peptide" evidence="1">
    <location>
        <begin position="1"/>
        <end position="25"/>
    </location>
</feature>